<gene>
    <name evidence="2" type="ORF">L195_g019536</name>
</gene>
<name>A0A2K3MZY7_TRIPR</name>
<dbReference type="PANTHER" id="PTHR33116">
    <property type="entry name" value="REVERSE TRANSCRIPTASE ZINC-BINDING DOMAIN-CONTAINING PROTEIN-RELATED-RELATED"/>
    <property type="match status" value="1"/>
</dbReference>
<dbReference type="Proteomes" id="UP000236291">
    <property type="component" value="Unassembled WGS sequence"/>
</dbReference>
<proteinExistence type="predicted"/>
<dbReference type="ExpressionAtlas" id="A0A2K3MZY7">
    <property type="expression patterns" value="baseline"/>
</dbReference>
<accession>A0A2K3MZY7</accession>
<dbReference type="EMBL" id="ASHM01014387">
    <property type="protein sequence ID" value="PNX96332.1"/>
    <property type="molecule type" value="Genomic_DNA"/>
</dbReference>
<comment type="caution">
    <text evidence="2">The sequence shown here is derived from an EMBL/GenBank/DDBJ whole genome shotgun (WGS) entry which is preliminary data.</text>
</comment>
<sequence length="334" mass="38737">MQQMNIISSSLSEFCDASGAKVSVEKTKMLVSSNVNGRITLTQSVLAALPTYVMQTTILPQGICNKIEKLMRNFIWGSTDEKRSWHTVAWDNICKPKDQGEFSKRNTNAGRTQFLKSRPHNFCSSTWRAIVSVKETMIEIMQWNIGNGRTIQFWSDTWLPSRIVLNEVTRQQINQTLANKTVEYFSDNNGNWTLQEVLHLLPDHVIEQIRWCTAASDHLGEDKLSWPYSSNGTFSVKSAYELLLNITALGRIFWNNVWKWEGPQKIMCFLWLVINDGLKTNDKRCWLSTQSNCPLYLTESEKAIHLLRDCELVKPIWQHFGFVFYRRDHEIMMT</sequence>
<evidence type="ECO:0000259" key="1">
    <source>
        <dbReference type="Pfam" id="PF13966"/>
    </source>
</evidence>
<protein>
    <recommendedName>
        <fullName evidence="1">Reverse transcriptase zinc-binding domain-containing protein</fullName>
    </recommendedName>
</protein>
<reference evidence="2 3" key="1">
    <citation type="journal article" date="2014" name="Am. J. Bot.">
        <title>Genome assembly and annotation for red clover (Trifolium pratense; Fabaceae).</title>
        <authorList>
            <person name="Istvanek J."/>
            <person name="Jaros M."/>
            <person name="Krenek A."/>
            <person name="Repkova J."/>
        </authorList>
    </citation>
    <scope>NUCLEOTIDE SEQUENCE [LARGE SCALE GENOMIC DNA]</scope>
    <source>
        <strain evidence="3">cv. Tatra</strain>
        <tissue evidence="2">Young leaves</tissue>
    </source>
</reference>
<reference evidence="2 3" key="2">
    <citation type="journal article" date="2017" name="Front. Plant Sci.">
        <title>Gene Classification and Mining of Molecular Markers Useful in Red Clover (Trifolium pratense) Breeding.</title>
        <authorList>
            <person name="Istvanek J."/>
            <person name="Dluhosova J."/>
            <person name="Dluhos P."/>
            <person name="Patkova L."/>
            <person name="Nedelnik J."/>
            <person name="Repkova J."/>
        </authorList>
    </citation>
    <scope>NUCLEOTIDE SEQUENCE [LARGE SCALE GENOMIC DNA]</scope>
    <source>
        <strain evidence="3">cv. Tatra</strain>
        <tissue evidence="2">Young leaves</tissue>
    </source>
</reference>
<dbReference type="AlphaFoldDB" id="A0A2K3MZY7"/>
<feature type="domain" description="Reverse transcriptase zinc-binding" evidence="1">
    <location>
        <begin position="234"/>
        <end position="317"/>
    </location>
</feature>
<dbReference type="Pfam" id="PF13966">
    <property type="entry name" value="zf-RVT"/>
    <property type="match status" value="1"/>
</dbReference>
<dbReference type="InterPro" id="IPR026960">
    <property type="entry name" value="RVT-Znf"/>
</dbReference>
<evidence type="ECO:0000313" key="3">
    <source>
        <dbReference type="Proteomes" id="UP000236291"/>
    </source>
</evidence>
<evidence type="ECO:0000313" key="2">
    <source>
        <dbReference type="EMBL" id="PNX96332.1"/>
    </source>
</evidence>
<organism evidence="2 3">
    <name type="scientific">Trifolium pratense</name>
    <name type="common">Red clover</name>
    <dbReference type="NCBI Taxonomy" id="57577"/>
    <lineage>
        <taxon>Eukaryota</taxon>
        <taxon>Viridiplantae</taxon>
        <taxon>Streptophyta</taxon>
        <taxon>Embryophyta</taxon>
        <taxon>Tracheophyta</taxon>
        <taxon>Spermatophyta</taxon>
        <taxon>Magnoliopsida</taxon>
        <taxon>eudicotyledons</taxon>
        <taxon>Gunneridae</taxon>
        <taxon>Pentapetalae</taxon>
        <taxon>rosids</taxon>
        <taxon>fabids</taxon>
        <taxon>Fabales</taxon>
        <taxon>Fabaceae</taxon>
        <taxon>Papilionoideae</taxon>
        <taxon>50 kb inversion clade</taxon>
        <taxon>NPAAA clade</taxon>
        <taxon>Hologalegina</taxon>
        <taxon>IRL clade</taxon>
        <taxon>Trifolieae</taxon>
        <taxon>Trifolium</taxon>
    </lineage>
</organism>
<dbReference type="PANTHER" id="PTHR33116:SF86">
    <property type="entry name" value="REVERSE TRANSCRIPTASE DOMAIN-CONTAINING PROTEIN"/>
    <property type="match status" value="1"/>
</dbReference>